<evidence type="ECO:0000256" key="6">
    <source>
        <dbReference type="ARBA" id="ARBA00022553"/>
    </source>
</evidence>
<evidence type="ECO:0000259" key="19">
    <source>
        <dbReference type="PROSITE" id="PS50110"/>
    </source>
</evidence>
<dbReference type="InterPro" id="IPR005467">
    <property type="entry name" value="His_kinase_dom"/>
</dbReference>
<dbReference type="SMART" id="SM00448">
    <property type="entry name" value="REC"/>
    <property type="match status" value="1"/>
</dbReference>
<comment type="catalytic activity">
    <reaction evidence="1">
        <text>ATP + protein L-histidine = ADP + protein N-phospho-L-histidine.</text>
        <dbReference type="EC" id="2.7.13.3"/>
    </reaction>
</comment>
<dbReference type="Gene3D" id="3.30.565.10">
    <property type="entry name" value="Histidine kinase-like ATPase, C-terminal domain"/>
    <property type="match status" value="1"/>
</dbReference>
<dbReference type="InterPro" id="IPR001789">
    <property type="entry name" value="Sig_transdc_resp-reg_receiver"/>
</dbReference>
<keyword evidence="11 21" id="KW-0067">ATP-binding</keyword>
<evidence type="ECO:0000259" key="20">
    <source>
        <dbReference type="PROSITE" id="PS50894"/>
    </source>
</evidence>
<dbReference type="InterPro" id="IPR036890">
    <property type="entry name" value="HATPase_C_sf"/>
</dbReference>
<dbReference type="SUPFAM" id="SSF52172">
    <property type="entry name" value="CheY-like"/>
    <property type="match status" value="1"/>
</dbReference>
<evidence type="ECO:0000256" key="4">
    <source>
        <dbReference type="ARBA" id="ARBA00022475"/>
    </source>
</evidence>
<dbReference type="Pfam" id="PF02518">
    <property type="entry name" value="HATPase_c"/>
    <property type="match status" value="1"/>
</dbReference>
<evidence type="ECO:0000256" key="16">
    <source>
        <dbReference type="PROSITE-ProRule" id="PRU00169"/>
    </source>
</evidence>
<dbReference type="Gene3D" id="3.40.50.2300">
    <property type="match status" value="1"/>
</dbReference>
<dbReference type="PANTHER" id="PTHR43047:SF72">
    <property type="entry name" value="OSMOSENSING HISTIDINE PROTEIN KINASE SLN1"/>
    <property type="match status" value="1"/>
</dbReference>
<evidence type="ECO:0000256" key="2">
    <source>
        <dbReference type="ARBA" id="ARBA00004429"/>
    </source>
</evidence>
<keyword evidence="14 17" id="KW-0472">Membrane</keyword>
<comment type="subcellular location">
    <subcellularLocation>
        <location evidence="2">Cell inner membrane</location>
        <topology evidence="2">Multi-pass membrane protein</topology>
    </subcellularLocation>
</comment>
<dbReference type="InterPro" id="IPR036097">
    <property type="entry name" value="HisK_dim/P_sf"/>
</dbReference>
<dbReference type="CDD" id="cd00082">
    <property type="entry name" value="HisKA"/>
    <property type="match status" value="1"/>
</dbReference>
<accession>A0ABY5G7H1</accession>
<keyword evidence="12 17" id="KW-1133">Transmembrane helix</keyword>
<feature type="modified residue" description="Phosphohistidine" evidence="15">
    <location>
        <position position="1187"/>
    </location>
</feature>
<dbReference type="PROSITE" id="PS50110">
    <property type="entry name" value="RESPONSE_REGULATORY"/>
    <property type="match status" value="1"/>
</dbReference>
<feature type="modified residue" description="4-aspartylphosphate" evidence="16">
    <location>
        <position position="1057"/>
    </location>
</feature>
<evidence type="ECO:0000256" key="13">
    <source>
        <dbReference type="ARBA" id="ARBA00023012"/>
    </source>
</evidence>
<dbReference type="PROSITE" id="PS50109">
    <property type="entry name" value="HIS_KIN"/>
    <property type="match status" value="1"/>
</dbReference>
<evidence type="ECO:0000313" key="22">
    <source>
        <dbReference type="Proteomes" id="UP001059120"/>
    </source>
</evidence>
<keyword evidence="8 17" id="KW-0812">Transmembrane</keyword>
<feature type="domain" description="HPt" evidence="20">
    <location>
        <begin position="1148"/>
        <end position="1241"/>
    </location>
</feature>
<keyword evidence="9" id="KW-0418">Kinase</keyword>
<dbReference type="CDD" id="cd17546">
    <property type="entry name" value="REC_hyHK_CKI1_RcsC-like"/>
    <property type="match status" value="1"/>
</dbReference>
<evidence type="ECO:0000259" key="18">
    <source>
        <dbReference type="PROSITE" id="PS50109"/>
    </source>
</evidence>
<keyword evidence="7" id="KW-0808">Transferase</keyword>
<dbReference type="SMART" id="SM00387">
    <property type="entry name" value="HATPase_c"/>
    <property type="match status" value="1"/>
</dbReference>
<dbReference type="GO" id="GO:0005524">
    <property type="term" value="F:ATP binding"/>
    <property type="evidence" value="ECO:0007669"/>
    <property type="project" value="UniProtKB-KW"/>
</dbReference>
<evidence type="ECO:0000256" key="12">
    <source>
        <dbReference type="ARBA" id="ARBA00022989"/>
    </source>
</evidence>
<evidence type="ECO:0000256" key="8">
    <source>
        <dbReference type="ARBA" id="ARBA00022692"/>
    </source>
</evidence>
<dbReference type="CDD" id="cd16922">
    <property type="entry name" value="HATPase_EvgS-ArcB-TorS-like"/>
    <property type="match status" value="1"/>
</dbReference>
<dbReference type="SUPFAM" id="SSF47226">
    <property type="entry name" value="Histidine-containing phosphotransfer domain, HPT domain"/>
    <property type="match status" value="1"/>
</dbReference>
<dbReference type="InterPro" id="IPR003594">
    <property type="entry name" value="HATPase_dom"/>
</dbReference>
<protein>
    <recommendedName>
        <fullName evidence="3">histidine kinase</fullName>
        <ecNumber evidence="3">2.7.13.3</ecNumber>
    </recommendedName>
</protein>
<evidence type="ECO:0000256" key="11">
    <source>
        <dbReference type="ARBA" id="ARBA00022840"/>
    </source>
</evidence>
<dbReference type="SUPFAM" id="SSF47384">
    <property type="entry name" value="Homodimeric domain of signal transducing histidine kinase"/>
    <property type="match status" value="1"/>
</dbReference>
<keyword evidence="5" id="KW-0997">Cell inner membrane</keyword>
<dbReference type="InterPro" id="IPR003661">
    <property type="entry name" value="HisK_dim/P_dom"/>
</dbReference>
<evidence type="ECO:0000256" key="17">
    <source>
        <dbReference type="SAM" id="Phobius"/>
    </source>
</evidence>
<dbReference type="EMBL" id="CP090615">
    <property type="protein sequence ID" value="UTT86155.1"/>
    <property type="molecule type" value="Genomic_DNA"/>
</dbReference>
<reference evidence="21" key="1">
    <citation type="submission" date="2022-01" db="EMBL/GenBank/DDBJ databases">
        <title>Alginate degradation mechanism of Vibrio pelagius WXL662.</title>
        <authorList>
            <person name="He X."/>
        </authorList>
    </citation>
    <scope>NUCLEOTIDE SEQUENCE</scope>
    <source>
        <strain evidence="21">WXL662</strain>
    </source>
</reference>
<dbReference type="RefSeq" id="WP_255231958.1">
    <property type="nucleotide sequence ID" value="NZ_CP090615.1"/>
</dbReference>
<keyword evidence="11 21" id="KW-0547">Nucleotide-binding</keyword>
<organism evidence="21 22">
    <name type="scientific">Vibrio pelagius</name>
    <dbReference type="NCBI Taxonomy" id="28169"/>
    <lineage>
        <taxon>Bacteria</taxon>
        <taxon>Pseudomonadati</taxon>
        <taxon>Pseudomonadota</taxon>
        <taxon>Gammaproteobacteria</taxon>
        <taxon>Vibrionales</taxon>
        <taxon>Vibrionaceae</taxon>
        <taxon>Vibrio</taxon>
    </lineage>
</organism>
<dbReference type="Proteomes" id="UP001059120">
    <property type="component" value="Chromosome 2"/>
</dbReference>
<evidence type="ECO:0000256" key="9">
    <source>
        <dbReference type="ARBA" id="ARBA00022777"/>
    </source>
</evidence>
<gene>
    <name evidence="21" type="ORF">LZI70_17490</name>
</gene>
<dbReference type="Pfam" id="PF00072">
    <property type="entry name" value="Response_reg"/>
    <property type="match status" value="1"/>
</dbReference>
<evidence type="ECO:0000256" key="3">
    <source>
        <dbReference type="ARBA" id="ARBA00012438"/>
    </source>
</evidence>
<dbReference type="SUPFAM" id="SSF53850">
    <property type="entry name" value="Periplasmic binding protein-like II"/>
    <property type="match status" value="2"/>
</dbReference>
<keyword evidence="13" id="KW-0902">Two-component regulatory system</keyword>
<dbReference type="SMART" id="SM00388">
    <property type="entry name" value="HisKA"/>
    <property type="match status" value="1"/>
</dbReference>
<dbReference type="EC" id="2.7.13.3" evidence="3"/>
<name>A0ABY5G7H1_VIBPE</name>
<dbReference type="InterPro" id="IPR004358">
    <property type="entry name" value="Sig_transdc_His_kin-like_C"/>
</dbReference>
<sequence>MVITNPTTKKNRQQRAIGLHCESVMTLVGCIYRSVCIFFLIVSSYSWSEELVIGYVDEKDTYSGQVRNALKDEIHAIIGKQFNNIKLHYNKFNTQDELTSEISGDFIDIAVTTTNISQKKGSDFFYSQPIYISKTVAWNPRYRDLDLDNLHLYRWACVRHSDYCEQLERNNIKNILKVSNMKDVLTSVEEREAEIAFGSYLSIMEFIERTKIEGEIITPKWAEDISFRLLVSSSRFELIEKINHYFLSNVDEPFIERENNNDTNLTDLESAILEFSQYSDNSRTLSYFISDQAYPMSFLNSNLNNVGYIPDIFRMIEARTGISFERSLDDIKTVDIIPFSLSIPHDLSDYYKTNPYMSIRFKSVELSKNENNVNEIHGVHFPLTEYNVKSKNAIFGENTVVFNNLDEVRSALRLGHVRRVYIREDILSEILISGFLSDHIISRSDDIVVHATMLTKDLNIANLLNIMFRSFDQDDIDTIRDRYFTFSVGYGYDKRTVQLGTLAFLLLIIILIFIYYVVTKRLKNTVVNRTEDLFNVEQSRAFLQTIINSIPTKIWIHDNNNKLILNNCESFVNNQCLNCEMYHDENLKPFISDVNQLSYAIETNQSYKSKTQASCHQYKNRHYDYSRIPIVNGSDKCVLTIAIDISDERENQKLLMQANSQAQQAVVARQMFLATMSHELRTPIAGMVGLIDMLLRKTDNDEHCFILKQIKNSSEQLNLLVNDILDFSKLESGQLIISPENVSVVEMLSTNLRVHCTSAQSKGLNFNLVWKPSNIETIRIDSLRFNQVINNVLSNAIKFTHVGQITVEVVILKTKIKITVRDTGIGMSTLQVQHVFAPFTQADSGITRAYGGSGLGLSIVKNLVELMGGILELESELSVGTQLIIELPIDVVSYYDHPFNEFTITENNLSDDLHQWLNIWCSLDEKLSSIEPIHVYQGNQVKVKDPTVCNIVIFDNPSDYPIVDKSVVILNGSPFFPDTLYKALNDIKFKYHKFASSQDSILFRGNVLVAEDNAINALLFEKQLSELGLNVEIVTNGKIALEELTRRDGEFDLLISDYHMPEMDGMQVAAELRRRGNSIPIIGCTAEDFRYTDIQSADIGFNDVLFKPYQVDDLTSVLRKYLEVQQDSSYIKSNILPSDSSYWLNAFNEEDGMGMCKVFIDTIDADCVAFHQALVDKDIFKIKKLLHKIKGSTGILGLNDIYLMAENYSRLESNELLIISDELITTLSNEVAKANRWLQLRS</sequence>
<evidence type="ECO:0000256" key="5">
    <source>
        <dbReference type="ARBA" id="ARBA00022519"/>
    </source>
</evidence>
<evidence type="ECO:0000256" key="10">
    <source>
        <dbReference type="ARBA" id="ARBA00022801"/>
    </source>
</evidence>
<evidence type="ECO:0000313" key="21">
    <source>
        <dbReference type="EMBL" id="UTT86155.1"/>
    </source>
</evidence>
<feature type="transmembrane region" description="Helical" evidence="17">
    <location>
        <begin position="499"/>
        <end position="518"/>
    </location>
</feature>
<evidence type="ECO:0000256" key="7">
    <source>
        <dbReference type="ARBA" id="ARBA00022679"/>
    </source>
</evidence>
<dbReference type="PROSITE" id="PS50894">
    <property type="entry name" value="HPT"/>
    <property type="match status" value="1"/>
</dbReference>
<dbReference type="InterPro" id="IPR036641">
    <property type="entry name" value="HPT_dom_sf"/>
</dbReference>
<feature type="domain" description="Response regulatory" evidence="19">
    <location>
        <begin position="1006"/>
        <end position="1122"/>
    </location>
</feature>
<proteinExistence type="predicted"/>
<keyword evidence="6 16" id="KW-0597">Phosphoprotein</keyword>
<evidence type="ECO:0000256" key="1">
    <source>
        <dbReference type="ARBA" id="ARBA00000085"/>
    </source>
</evidence>
<dbReference type="PANTHER" id="PTHR43047">
    <property type="entry name" value="TWO-COMPONENT HISTIDINE PROTEIN KINASE"/>
    <property type="match status" value="1"/>
</dbReference>
<keyword evidence="4" id="KW-1003">Cell membrane</keyword>
<dbReference type="PRINTS" id="PR00344">
    <property type="entry name" value="BCTRLSENSOR"/>
</dbReference>
<dbReference type="InterPro" id="IPR008207">
    <property type="entry name" value="Sig_transdc_His_kin_Hpt_dom"/>
</dbReference>
<dbReference type="Gene3D" id="1.10.287.130">
    <property type="match status" value="1"/>
</dbReference>
<feature type="domain" description="Histidine kinase" evidence="18">
    <location>
        <begin position="675"/>
        <end position="891"/>
    </location>
</feature>
<dbReference type="InterPro" id="IPR011006">
    <property type="entry name" value="CheY-like_superfamily"/>
</dbReference>
<evidence type="ECO:0000256" key="15">
    <source>
        <dbReference type="PROSITE-ProRule" id="PRU00110"/>
    </source>
</evidence>
<dbReference type="Pfam" id="PF00512">
    <property type="entry name" value="HisKA"/>
    <property type="match status" value="1"/>
</dbReference>
<dbReference type="Gene3D" id="1.20.120.160">
    <property type="entry name" value="HPT domain"/>
    <property type="match status" value="1"/>
</dbReference>
<keyword evidence="22" id="KW-1185">Reference proteome</keyword>
<evidence type="ECO:0000256" key="14">
    <source>
        <dbReference type="ARBA" id="ARBA00023136"/>
    </source>
</evidence>
<dbReference type="SUPFAM" id="SSF55874">
    <property type="entry name" value="ATPase domain of HSP90 chaperone/DNA topoisomerase II/histidine kinase"/>
    <property type="match status" value="1"/>
</dbReference>
<keyword evidence="10" id="KW-0378">Hydrolase</keyword>